<comment type="caution">
    <text evidence="1">The sequence shown here is derived from an EMBL/GenBank/DDBJ whole genome shotgun (WGS) entry which is preliminary data.</text>
</comment>
<evidence type="ECO:0000313" key="1">
    <source>
        <dbReference type="EMBL" id="EDO51883.1"/>
    </source>
</evidence>
<proteinExistence type="predicted"/>
<reference evidence="1" key="2">
    <citation type="submission" date="2013-11" db="EMBL/GenBank/DDBJ databases">
        <title>Draft genome sequence of Bacteroides uniformis (ATCC 8492).</title>
        <authorList>
            <person name="Sudarsanam P."/>
            <person name="Ley R."/>
            <person name="Guruge J."/>
            <person name="Turnbaugh P.J."/>
            <person name="Mahowald M."/>
            <person name="Liep D."/>
            <person name="Gordon J."/>
        </authorList>
    </citation>
    <scope>NUCLEOTIDE SEQUENCE</scope>
    <source>
        <strain evidence="1">ATCC 8492</strain>
    </source>
</reference>
<keyword evidence="2" id="KW-1185">Reference proteome</keyword>
<evidence type="ECO:0000313" key="2">
    <source>
        <dbReference type="Proteomes" id="UP000004110"/>
    </source>
</evidence>
<protein>
    <submittedName>
        <fullName evidence="1">Uncharacterized protein</fullName>
    </submittedName>
</protein>
<organism evidence="1 2">
    <name type="scientific">Bacteroides uniformis (strain ATCC 8492 / DSM 6597 / CCUG 4942 / CIP 103695 / JCM 5828 / KCTC 5204 / NCTC 13054 / VPI 0061)</name>
    <dbReference type="NCBI Taxonomy" id="411479"/>
    <lineage>
        <taxon>Bacteria</taxon>
        <taxon>Pseudomonadati</taxon>
        <taxon>Bacteroidota</taxon>
        <taxon>Bacteroidia</taxon>
        <taxon>Bacteroidales</taxon>
        <taxon>Bacteroidaceae</taxon>
        <taxon>Bacteroides</taxon>
    </lineage>
</organism>
<accession>A0ABC9N5B3</accession>
<sequence length="42" mass="5152">MSTRCAGVRVLWTFSYRYVWRMNALLKILKNKWKNVIMITLF</sequence>
<gene>
    <name evidence="1" type="ORF">BACUNI_04433</name>
</gene>
<dbReference type="AlphaFoldDB" id="A0ABC9N5B3"/>
<dbReference type="EMBL" id="AAYH02000049">
    <property type="protein sequence ID" value="EDO51883.1"/>
    <property type="molecule type" value="Genomic_DNA"/>
</dbReference>
<name>A0ABC9N5B3_BACUC</name>
<reference evidence="1" key="1">
    <citation type="submission" date="2007-06" db="EMBL/GenBank/DDBJ databases">
        <authorList>
            <person name="Fulton L."/>
            <person name="Clifton S."/>
            <person name="Fulton B."/>
            <person name="Xu J."/>
            <person name="Minx P."/>
            <person name="Pepin K.H."/>
            <person name="Johnson M."/>
            <person name="Thiruvilangam P."/>
            <person name="Bhonagiri V."/>
            <person name="Nash W.E."/>
            <person name="Mardis E.R."/>
            <person name="Wilson R.K."/>
        </authorList>
    </citation>
    <scope>NUCLEOTIDE SEQUENCE [LARGE SCALE GENOMIC DNA]</scope>
    <source>
        <strain evidence="1">ATCC 8492</strain>
    </source>
</reference>
<dbReference type="Proteomes" id="UP000004110">
    <property type="component" value="Unassembled WGS sequence"/>
</dbReference>